<evidence type="ECO:0000313" key="3">
    <source>
        <dbReference type="Proteomes" id="UP000275267"/>
    </source>
</evidence>
<feature type="compositionally biased region" description="Low complexity" evidence="1">
    <location>
        <begin position="100"/>
        <end position="110"/>
    </location>
</feature>
<dbReference type="EMBL" id="PQIB02000005">
    <property type="protein sequence ID" value="RLN18920.1"/>
    <property type="molecule type" value="Genomic_DNA"/>
</dbReference>
<feature type="compositionally biased region" description="Basic residues" evidence="1">
    <location>
        <begin position="81"/>
        <end position="99"/>
    </location>
</feature>
<keyword evidence="3" id="KW-1185">Reference proteome</keyword>
<evidence type="ECO:0000256" key="1">
    <source>
        <dbReference type="SAM" id="MobiDB-lite"/>
    </source>
</evidence>
<evidence type="ECO:0000313" key="2">
    <source>
        <dbReference type="EMBL" id="RLN18920.1"/>
    </source>
</evidence>
<dbReference type="Proteomes" id="UP000275267">
    <property type="component" value="Unassembled WGS sequence"/>
</dbReference>
<protein>
    <submittedName>
        <fullName evidence="2">Uncharacterized protein</fullName>
    </submittedName>
</protein>
<sequence>MEAAAAARGSGSGDQIRRPRGRIYAERRRLPGVAGAAISRGCVGEVAGAGARCCSRRRGRTGAWGPRECERLLRPPAQARAARKRASGWRRRARRRAGARGRAWARVSAGEPEKTRAWAPLAAREAPRRLVAEGAKEPASFDVTTNKVPCRRCWSSPLCGGGLGDSAPRGALLGGGHPPRSSQECQG</sequence>
<gene>
    <name evidence="2" type="ORF">C2845_PM02G32350</name>
</gene>
<name>A0A3L6SD16_PANMI</name>
<feature type="region of interest" description="Disordered" evidence="1">
    <location>
        <begin position="1"/>
        <end position="22"/>
    </location>
</feature>
<comment type="caution">
    <text evidence="2">The sequence shown here is derived from an EMBL/GenBank/DDBJ whole genome shotgun (WGS) entry which is preliminary data.</text>
</comment>
<organism evidence="2 3">
    <name type="scientific">Panicum miliaceum</name>
    <name type="common">Proso millet</name>
    <name type="synonym">Broomcorn millet</name>
    <dbReference type="NCBI Taxonomy" id="4540"/>
    <lineage>
        <taxon>Eukaryota</taxon>
        <taxon>Viridiplantae</taxon>
        <taxon>Streptophyta</taxon>
        <taxon>Embryophyta</taxon>
        <taxon>Tracheophyta</taxon>
        <taxon>Spermatophyta</taxon>
        <taxon>Magnoliopsida</taxon>
        <taxon>Liliopsida</taxon>
        <taxon>Poales</taxon>
        <taxon>Poaceae</taxon>
        <taxon>PACMAD clade</taxon>
        <taxon>Panicoideae</taxon>
        <taxon>Panicodae</taxon>
        <taxon>Paniceae</taxon>
        <taxon>Panicinae</taxon>
        <taxon>Panicum</taxon>
        <taxon>Panicum sect. Panicum</taxon>
    </lineage>
</organism>
<accession>A0A3L6SD16</accession>
<dbReference type="AlphaFoldDB" id="A0A3L6SD16"/>
<feature type="region of interest" description="Disordered" evidence="1">
    <location>
        <begin position="165"/>
        <end position="187"/>
    </location>
</feature>
<proteinExistence type="predicted"/>
<reference evidence="3" key="1">
    <citation type="journal article" date="2019" name="Nat. Commun.">
        <title>The genome of broomcorn millet.</title>
        <authorList>
            <person name="Zou C."/>
            <person name="Miki D."/>
            <person name="Li D."/>
            <person name="Tang Q."/>
            <person name="Xiao L."/>
            <person name="Rajput S."/>
            <person name="Deng P."/>
            <person name="Jia W."/>
            <person name="Huang R."/>
            <person name="Zhang M."/>
            <person name="Sun Y."/>
            <person name="Hu J."/>
            <person name="Fu X."/>
            <person name="Schnable P.S."/>
            <person name="Li F."/>
            <person name="Zhang H."/>
            <person name="Feng B."/>
            <person name="Zhu X."/>
            <person name="Liu R."/>
            <person name="Schnable J.C."/>
            <person name="Zhu J.-K."/>
            <person name="Zhang H."/>
        </authorList>
    </citation>
    <scope>NUCLEOTIDE SEQUENCE [LARGE SCALE GENOMIC DNA]</scope>
</reference>
<feature type="region of interest" description="Disordered" evidence="1">
    <location>
        <begin position="75"/>
        <end position="116"/>
    </location>
</feature>